<evidence type="ECO:0000256" key="4">
    <source>
        <dbReference type="ARBA" id="ARBA00023163"/>
    </source>
</evidence>
<keyword evidence="8" id="KW-1185">Reference proteome</keyword>
<evidence type="ECO:0000259" key="6">
    <source>
        <dbReference type="Pfam" id="PF12802"/>
    </source>
</evidence>
<organism evidence="7 8">
    <name type="scientific">Stappia sediminis</name>
    <dbReference type="NCBI Taxonomy" id="2692190"/>
    <lineage>
        <taxon>Bacteria</taxon>
        <taxon>Pseudomonadati</taxon>
        <taxon>Pseudomonadota</taxon>
        <taxon>Alphaproteobacteria</taxon>
        <taxon>Hyphomicrobiales</taxon>
        <taxon>Stappiaceae</taxon>
        <taxon>Stappia</taxon>
    </lineage>
</organism>
<dbReference type="InterPro" id="IPR036388">
    <property type="entry name" value="WH-like_DNA-bd_sf"/>
</dbReference>
<dbReference type="GO" id="GO:0003677">
    <property type="term" value="F:DNA binding"/>
    <property type="evidence" value="ECO:0007669"/>
    <property type="project" value="UniProtKB-KW"/>
</dbReference>
<evidence type="ECO:0000256" key="2">
    <source>
        <dbReference type="ARBA" id="ARBA00023015"/>
    </source>
</evidence>
<keyword evidence="4" id="KW-0804">Transcription</keyword>
<dbReference type="EMBL" id="WUMV01000007">
    <property type="protein sequence ID" value="MXN66449.1"/>
    <property type="molecule type" value="Genomic_DNA"/>
</dbReference>
<name>A0A7X3S939_9HYPH</name>
<dbReference type="InterPro" id="IPR036390">
    <property type="entry name" value="WH_DNA-bd_sf"/>
</dbReference>
<dbReference type="GO" id="GO:0030246">
    <property type="term" value="F:carbohydrate binding"/>
    <property type="evidence" value="ECO:0007669"/>
    <property type="project" value="InterPro"/>
</dbReference>
<evidence type="ECO:0000313" key="8">
    <source>
        <dbReference type="Proteomes" id="UP000433101"/>
    </source>
</evidence>
<evidence type="ECO:0000256" key="3">
    <source>
        <dbReference type="ARBA" id="ARBA00023125"/>
    </source>
</evidence>
<keyword evidence="2" id="KW-0805">Transcription regulation</keyword>
<dbReference type="PANTHER" id="PTHR34294">
    <property type="entry name" value="TRANSCRIPTIONAL REGULATOR-RELATED"/>
    <property type="match status" value="1"/>
</dbReference>
<protein>
    <submittedName>
        <fullName evidence="7">MarR family transcriptional regulator</fullName>
    </submittedName>
</protein>
<dbReference type="InterPro" id="IPR000835">
    <property type="entry name" value="HTH_MarR-typ"/>
</dbReference>
<sequence>MAIRAAWMSFVGGATQGEIADRLGVSSAKVHRLIAHAQREGLVRFRVEGRPTDCLELEDEISAAFGLSSCLIAPALGPCDEQSAIGAVAEVASQHLANLLSNASVTRIGVGMGRTLKATVEAMPRIQRPDLSVISISGSLTRKLSANPFDVVQQMVERTGGEGYYLPVPYLAESIAEKDMFLKQKSVQSMLELARKSDVFVIGIGSIEDEGHLVRRGLISAEEQDKLRRDRACGDLMGRFVDIGGNLVPNALGEQAVGLHFDEVRGRRVIALVGGDGKRNATLAALRTGVITDLVLDEQLARGLSGELSGRKLKTA</sequence>
<evidence type="ECO:0000256" key="1">
    <source>
        <dbReference type="ARBA" id="ARBA00010466"/>
    </source>
</evidence>
<reference evidence="7 8" key="1">
    <citation type="submission" date="2019-12" db="EMBL/GenBank/DDBJ databases">
        <authorList>
            <person name="Li M."/>
        </authorList>
    </citation>
    <scope>NUCLEOTIDE SEQUENCE [LARGE SCALE GENOMIC DNA]</scope>
    <source>
        <strain evidence="7 8">GBMRC 2046</strain>
    </source>
</reference>
<dbReference type="InterPro" id="IPR007324">
    <property type="entry name" value="Sugar-bd_dom_put"/>
</dbReference>
<feature type="domain" description="Sugar-binding" evidence="5">
    <location>
        <begin position="51"/>
        <end position="303"/>
    </location>
</feature>
<dbReference type="PANTHER" id="PTHR34294:SF1">
    <property type="entry name" value="TRANSCRIPTIONAL REGULATOR LSRR"/>
    <property type="match status" value="1"/>
</dbReference>
<gene>
    <name evidence="7" type="ORF">GR183_16155</name>
</gene>
<dbReference type="InterPro" id="IPR051054">
    <property type="entry name" value="SorC_transcr_regulators"/>
</dbReference>
<dbReference type="SUPFAM" id="SSF46785">
    <property type="entry name" value="Winged helix' DNA-binding domain"/>
    <property type="match status" value="1"/>
</dbReference>
<dbReference type="Proteomes" id="UP000433101">
    <property type="component" value="Unassembled WGS sequence"/>
</dbReference>
<dbReference type="Gene3D" id="1.10.10.10">
    <property type="entry name" value="Winged helix-like DNA-binding domain superfamily/Winged helix DNA-binding domain"/>
    <property type="match status" value="1"/>
</dbReference>
<dbReference type="AlphaFoldDB" id="A0A7X3S939"/>
<dbReference type="InterPro" id="IPR037171">
    <property type="entry name" value="NagB/RpiA_transferase-like"/>
</dbReference>
<evidence type="ECO:0000259" key="5">
    <source>
        <dbReference type="Pfam" id="PF04198"/>
    </source>
</evidence>
<comment type="caution">
    <text evidence="7">The sequence shown here is derived from an EMBL/GenBank/DDBJ whole genome shotgun (WGS) entry which is preliminary data.</text>
</comment>
<proteinExistence type="inferred from homology"/>
<keyword evidence="3" id="KW-0238">DNA-binding</keyword>
<evidence type="ECO:0000313" key="7">
    <source>
        <dbReference type="EMBL" id="MXN66449.1"/>
    </source>
</evidence>
<dbReference type="SUPFAM" id="SSF100950">
    <property type="entry name" value="NagB/RpiA/CoA transferase-like"/>
    <property type="match status" value="1"/>
</dbReference>
<dbReference type="Pfam" id="PF04198">
    <property type="entry name" value="Sugar-bind"/>
    <property type="match status" value="1"/>
</dbReference>
<dbReference type="Pfam" id="PF12802">
    <property type="entry name" value="MarR_2"/>
    <property type="match status" value="1"/>
</dbReference>
<accession>A0A7X3S939</accession>
<dbReference type="Gene3D" id="3.40.50.1360">
    <property type="match status" value="1"/>
</dbReference>
<comment type="similarity">
    <text evidence="1">Belongs to the SorC transcriptional regulatory family.</text>
</comment>
<feature type="domain" description="HTH marR-type" evidence="6">
    <location>
        <begin position="11"/>
        <end position="46"/>
    </location>
</feature>